<dbReference type="EMBL" id="PVLF01000004">
    <property type="protein sequence ID" value="PRH82968.1"/>
    <property type="molecule type" value="Genomic_DNA"/>
</dbReference>
<organism evidence="1 2">
    <name type="scientific">Arenimonas caeni</name>
    <dbReference type="NCBI Taxonomy" id="2058085"/>
    <lineage>
        <taxon>Bacteria</taxon>
        <taxon>Pseudomonadati</taxon>
        <taxon>Pseudomonadota</taxon>
        <taxon>Gammaproteobacteria</taxon>
        <taxon>Lysobacterales</taxon>
        <taxon>Lysobacteraceae</taxon>
        <taxon>Arenimonas</taxon>
    </lineage>
</organism>
<name>A0A2P6MAG8_9GAMM</name>
<dbReference type="AlphaFoldDB" id="A0A2P6MAG8"/>
<comment type="caution">
    <text evidence="1">The sequence shown here is derived from an EMBL/GenBank/DDBJ whole genome shotgun (WGS) entry which is preliminary data.</text>
</comment>
<evidence type="ECO:0000313" key="1">
    <source>
        <dbReference type="EMBL" id="PRH82968.1"/>
    </source>
</evidence>
<accession>A0A2P6MAG8</accession>
<keyword evidence="2" id="KW-1185">Reference proteome</keyword>
<protein>
    <submittedName>
        <fullName evidence="1">Uncharacterized protein</fullName>
    </submittedName>
</protein>
<dbReference type="RefSeq" id="WP_106989875.1">
    <property type="nucleotide sequence ID" value="NZ_JAVEVW010000077.1"/>
</dbReference>
<reference evidence="1 2" key="1">
    <citation type="submission" date="2018-03" db="EMBL/GenBank/DDBJ databases">
        <title>Arenimonas caeni sp. nov., isolated from activated sludge.</title>
        <authorList>
            <person name="Liu H."/>
        </authorList>
    </citation>
    <scope>NUCLEOTIDE SEQUENCE [LARGE SCALE GENOMIC DNA]</scope>
    <source>
        <strain evidence="2">z29</strain>
    </source>
</reference>
<evidence type="ECO:0000313" key="2">
    <source>
        <dbReference type="Proteomes" id="UP000241736"/>
    </source>
</evidence>
<proteinExistence type="predicted"/>
<dbReference type="Proteomes" id="UP000241736">
    <property type="component" value="Unassembled WGS sequence"/>
</dbReference>
<gene>
    <name evidence="1" type="ORF">C6N40_04810</name>
</gene>
<sequence length="88" mass="9804">MSFDARQRIWLEAMGYTLYRPAGAGVVAATGEAAGQPLPEGRLLQALRRAARREDLAGLPLPAWDRLRTDAGAKRALWQRLRALRRAH</sequence>